<dbReference type="EMBL" id="CAJNOJ010001011">
    <property type="protein sequence ID" value="CAF1538528.1"/>
    <property type="molecule type" value="Genomic_DNA"/>
</dbReference>
<evidence type="ECO:0000313" key="2">
    <source>
        <dbReference type="EMBL" id="CAF1538528.1"/>
    </source>
</evidence>
<sequence length="369" mass="43414">MNILTITKPTQQQYEKLKLKYSISLKCPCKEISIPYKQFINIQVEYYEICLSDFTKQKWIDYLFNEKIKYYHPFDFRRVAPFKFQLLRTLCQQSKQFIDDNLEEFYSNHLISKEPISIDEFHIQVNFFIKSFQQTTRYLLENLVTLIEDTICVNFLLTAVDKHFIYKASEQFILMGSQHICYYDTEEKKGKSTRCTCKSKGNTKFPEGIYDAIEWFEYPSCLAFEGGLYDSNKYPDVQIPGMIGCCLPIESLKYSTLECFYEESCLDIIDLYTTHPSISTSDFPILKHDLSAKSITIEELIKKSFVKQWINITSYEKYFIYCQPLSCQYNAGEGKSLFYIFTTTISLFGGLKLILPVIVLYIVAYIREE</sequence>
<keyword evidence="1" id="KW-0812">Transmembrane</keyword>
<keyword evidence="1" id="KW-1133">Transmembrane helix</keyword>
<dbReference type="AlphaFoldDB" id="A0A816EB13"/>
<protein>
    <submittedName>
        <fullName evidence="3">Uncharacterized protein</fullName>
    </submittedName>
</protein>
<evidence type="ECO:0000313" key="3">
    <source>
        <dbReference type="EMBL" id="CAF1650248.1"/>
    </source>
</evidence>
<evidence type="ECO:0000256" key="1">
    <source>
        <dbReference type="SAM" id="Phobius"/>
    </source>
</evidence>
<proteinExistence type="predicted"/>
<keyword evidence="4" id="KW-1185">Reference proteome</keyword>
<reference evidence="3" key="1">
    <citation type="submission" date="2021-02" db="EMBL/GenBank/DDBJ databases">
        <authorList>
            <person name="Nowell W R."/>
        </authorList>
    </citation>
    <scope>NUCLEOTIDE SEQUENCE</scope>
</reference>
<organism evidence="3 4">
    <name type="scientific">Adineta ricciae</name>
    <name type="common">Rotifer</name>
    <dbReference type="NCBI Taxonomy" id="249248"/>
    <lineage>
        <taxon>Eukaryota</taxon>
        <taxon>Metazoa</taxon>
        <taxon>Spiralia</taxon>
        <taxon>Gnathifera</taxon>
        <taxon>Rotifera</taxon>
        <taxon>Eurotatoria</taxon>
        <taxon>Bdelloidea</taxon>
        <taxon>Adinetida</taxon>
        <taxon>Adinetidae</taxon>
        <taxon>Adineta</taxon>
    </lineage>
</organism>
<dbReference type="EMBL" id="CAJNOR010010001">
    <property type="protein sequence ID" value="CAF1650248.1"/>
    <property type="molecule type" value="Genomic_DNA"/>
</dbReference>
<name>A0A816EB13_ADIRI</name>
<comment type="caution">
    <text evidence="3">The sequence shown here is derived from an EMBL/GenBank/DDBJ whole genome shotgun (WGS) entry which is preliminary data.</text>
</comment>
<evidence type="ECO:0000313" key="4">
    <source>
        <dbReference type="Proteomes" id="UP000663828"/>
    </source>
</evidence>
<feature type="transmembrane region" description="Helical" evidence="1">
    <location>
        <begin position="337"/>
        <end position="366"/>
    </location>
</feature>
<keyword evidence="1" id="KW-0472">Membrane</keyword>
<dbReference type="Proteomes" id="UP000663828">
    <property type="component" value="Unassembled WGS sequence"/>
</dbReference>
<dbReference type="Proteomes" id="UP000663852">
    <property type="component" value="Unassembled WGS sequence"/>
</dbReference>
<gene>
    <name evidence="2" type="ORF">EDS130_LOCUS45138</name>
    <name evidence="3" type="ORF">XAT740_LOCUS54835</name>
</gene>
<accession>A0A816EB13</accession>